<feature type="region of interest" description="Disordered" evidence="1">
    <location>
        <begin position="165"/>
        <end position="191"/>
    </location>
</feature>
<sequence>MTAEDLHVIAFDMQQALPNPPLLLVRHSLRDCHGVLDTINNIAFMLMLCDDIIACINLAEGLIQLSVSTLFLATCDRDFGTTENNKRTISNWKNVVSMLGENFGTAKQVLENITERTARRTPGGCFRVLMSALFETGTVPAPDDTMSVSSDDAESEGSAHALFETGTVPAPDDTMSVSSDDAESEGSAKSPCSPGVGLMFIAMEPLPWSCSSSPCSSLLDHTQAQASLVLSPHAWLTSSDTGDTVSVLFTVSLRAKHLGVLQPHMLFSNYSGCAGEGQGHFLSLFSPGHEECVTSFWTEQPLQTS</sequence>
<proteinExistence type="predicted"/>
<accession>A0A7R9DIV4</accession>
<organism evidence="2">
    <name type="scientific">Timema poppense</name>
    <name type="common">Walking stick</name>
    <dbReference type="NCBI Taxonomy" id="170557"/>
    <lineage>
        <taxon>Eukaryota</taxon>
        <taxon>Metazoa</taxon>
        <taxon>Ecdysozoa</taxon>
        <taxon>Arthropoda</taxon>
        <taxon>Hexapoda</taxon>
        <taxon>Insecta</taxon>
        <taxon>Pterygota</taxon>
        <taxon>Neoptera</taxon>
        <taxon>Polyneoptera</taxon>
        <taxon>Phasmatodea</taxon>
        <taxon>Timematodea</taxon>
        <taxon>Timematoidea</taxon>
        <taxon>Timematidae</taxon>
        <taxon>Timema</taxon>
    </lineage>
</organism>
<evidence type="ECO:0000313" key="2">
    <source>
        <dbReference type="EMBL" id="CAD7414600.1"/>
    </source>
</evidence>
<evidence type="ECO:0000256" key="1">
    <source>
        <dbReference type="SAM" id="MobiDB-lite"/>
    </source>
</evidence>
<name>A0A7R9DIV4_TIMPO</name>
<dbReference type="AlphaFoldDB" id="A0A7R9DIV4"/>
<reference evidence="2" key="1">
    <citation type="submission" date="2020-11" db="EMBL/GenBank/DDBJ databases">
        <authorList>
            <person name="Tran Van P."/>
        </authorList>
    </citation>
    <scope>NUCLEOTIDE SEQUENCE</scope>
</reference>
<protein>
    <submittedName>
        <fullName evidence="2">Uncharacterized protein</fullName>
    </submittedName>
</protein>
<gene>
    <name evidence="2" type="ORF">TPSB3V08_LOCUS9773</name>
</gene>
<dbReference type="EMBL" id="OD008074">
    <property type="protein sequence ID" value="CAD7414600.1"/>
    <property type="molecule type" value="Genomic_DNA"/>
</dbReference>